<accession>A0A212QWE7</accession>
<name>A0A212QWE7_9PROT</name>
<dbReference type="AlphaFoldDB" id="A0A212QWE7"/>
<proteinExistence type="predicted"/>
<keyword evidence="2" id="KW-1185">Reference proteome</keyword>
<organism evidence="1 2">
    <name type="scientific">Arboricoccus pini</name>
    <dbReference type="NCBI Taxonomy" id="1963835"/>
    <lineage>
        <taxon>Bacteria</taxon>
        <taxon>Pseudomonadati</taxon>
        <taxon>Pseudomonadota</taxon>
        <taxon>Alphaproteobacteria</taxon>
        <taxon>Geminicoccales</taxon>
        <taxon>Geminicoccaceae</taxon>
        <taxon>Arboricoccus</taxon>
    </lineage>
</organism>
<evidence type="ECO:0000313" key="2">
    <source>
        <dbReference type="Proteomes" id="UP000197065"/>
    </source>
</evidence>
<gene>
    <name evidence="1" type="ORF">SAMN07250955_10417</name>
</gene>
<protein>
    <submittedName>
        <fullName evidence="1">Uncharacterized protein</fullName>
    </submittedName>
</protein>
<evidence type="ECO:0000313" key="1">
    <source>
        <dbReference type="EMBL" id="SNB64011.1"/>
    </source>
</evidence>
<reference evidence="1 2" key="1">
    <citation type="submission" date="2017-06" db="EMBL/GenBank/DDBJ databases">
        <authorList>
            <person name="Kim H.J."/>
            <person name="Triplett B.A."/>
        </authorList>
    </citation>
    <scope>NUCLEOTIDE SEQUENCE [LARGE SCALE GENOMIC DNA]</scope>
    <source>
        <strain evidence="1 2">B29T1</strain>
    </source>
</reference>
<dbReference type="EMBL" id="FYEH01000004">
    <property type="protein sequence ID" value="SNB64011.1"/>
    <property type="molecule type" value="Genomic_DNA"/>
</dbReference>
<dbReference type="Proteomes" id="UP000197065">
    <property type="component" value="Unassembled WGS sequence"/>
</dbReference>
<sequence length="42" mass="4531">MIAAIASKSTVISKTYRLATDSNLKGYGVGKVIIFARRDAPF</sequence>